<sequence length="104" mass="12149">MIPTDSEFSMMYLIYGIVFILILLGLWFRQKRVFYIHLFVFLLYTSFMIYILSDEENFKGGGSLVVLFYGILFPIVHLCIYGIIQIVKAIIINKAKKNGVEQRV</sequence>
<comment type="caution">
    <text evidence="1">The sequence shown here is derived from an EMBL/GenBank/DDBJ whole genome shotgun (WGS) entry which is preliminary data.</text>
</comment>
<keyword evidence="2" id="KW-1185">Reference proteome</keyword>
<gene>
    <name evidence="1" type="ORF">FVB9532_02135</name>
</gene>
<name>A0AC61Y8M5_9FLAO</name>
<dbReference type="Proteomes" id="UP000356253">
    <property type="component" value="Unassembled WGS sequence"/>
</dbReference>
<protein>
    <submittedName>
        <fullName evidence="1">Uncharacterized protein</fullName>
    </submittedName>
</protein>
<dbReference type="EMBL" id="CABVMM010000008">
    <property type="protein sequence ID" value="VVV00859.1"/>
    <property type="molecule type" value="Genomic_DNA"/>
</dbReference>
<accession>A0AC61Y8M5</accession>
<evidence type="ECO:0000313" key="2">
    <source>
        <dbReference type="Proteomes" id="UP000356253"/>
    </source>
</evidence>
<organism evidence="1 2">
    <name type="scientific">Mesonia oceanica</name>
    <dbReference type="NCBI Taxonomy" id="2687242"/>
    <lineage>
        <taxon>Bacteria</taxon>
        <taxon>Pseudomonadati</taxon>
        <taxon>Bacteroidota</taxon>
        <taxon>Flavobacteriia</taxon>
        <taxon>Flavobacteriales</taxon>
        <taxon>Flavobacteriaceae</taxon>
        <taxon>Mesonia</taxon>
    </lineage>
</organism>
<reference evidence="1" key="1">
    <citation type="submission" date="2019-09" db="EMBL/GenBank/DDBJ databases">
        <authorList>
            <person name="Rodrigo-Torres L."/>
            <person name="Arahal R. D."/>
            <person name="Lucena T."/>
        </authorList>
    </citation>
    <scope>NUCLEOTIDE SEQUENCE</scope>
    <source>
        <strain evidence="1">ISS653</strain>
    </source>
</reference>
<proteinExistence type="predicted"/>
<evidence type="ECO:0000313" key="1">
    <source>
        <dbReference type="EMBL" id="VVV00859.1"/>
    </source>
</evidence>